<comment type="subcellular location">
    <subcellularLocation>
        <location evidence="1">Endosome</location>
    </subcellularLocation>
</comment>
<evidence type="ECO:0000256" key="1">
    <source>
        <dbReference type="ARBA" id="ARBA00004177"/>
    </source>
</evidence>
<evidence type="ECO:0000256" key="4">
    <source>
        <dbReference type="ARBA" id="ARBA00022927"/>
    </source>
</evidence>
<proteinExistence type="inferred from homology"/>
<dbReference type="InterPro" id="IPR017898">
    <property type="entry name" value="VPS28_N"/>
</dbReference>
<dbReference type="FunFam" id="1.20.120.1130:FF:000001">
    <property type="entry name" value="Vacuolar protein sorting-associated protein 28 homolog"/>
    <property type="match status" value="1"/>
</dbReference>
<dbReference type="Pfam" id="PF03997">
    <property type="entry name" value="VPS28"/>
    <property type="match status" value="1"/>
</dbReference>
<evidence type="ECO:0000313" key="10">
    <source>
        <dbReference type="Proteomes" id="UP001630127"/>
    </source>
</evidence>
<dbReference type="SUPFAM" id="SSF140427">
    <property type="entry name" value="VPS28 C-terminal domain-like"/>
    <property type="match status" value="1"/>
</dbReference>
<evidence type="ECO:0000256" key="5">
    <source>
        <dbReference type="PIRNR" id="PIRNR017535"/>
    </source>
</evidence>
<dbReference type="PANTHER" id="PTHR12937:SF0">
    <property type="entry name" value="VACUOLAR PROTEIN SORTING-ASSOCIATED PROTEIN 28 HOMOLOG"/>
    <property type="match status" value="1"/>
</dbReference>
<gene>
    <name evidence="9" type="ORF">ACH5RR_015789</name>
</gene>
<evidence type="ECO:0000256" key="3">
    <source>
        <dbReference type="ARBA" id="ARBA00022753"/>
    </source>
</evidence>
<keyword evidence="2 5" id="KW-0813">Transport</keyword>
<protein>
    <recommendedName>
        <fullName evidence="5">Vacuolar protein sorting-associated protein 28 homolog</fullName>
    </recommendedName>
</protein>
<dbReference type="AlphaFoldDB" id="A0ABD2ZX88"/>
<dbReference type="GO" id="GO:0000813">
    <property type="term" value="C:ESCRT I complex"/>
    <property type="evidence" value="ECO:0007669"/>
    <property type="project" value="UniProtKB-UniRule"/>
</dbReference>
<dbReference type="SUPFAM" id="SSF140111">
    <property type="entry name" value="Endosomal sorting complex assembly domain"/>
    <property type="match status" value="1"/>
</dbReference>
<evidence type="ECO:0000256" key="6">
    <source>
        <dbReference type="PROSITE-ProRule" id="PRU00642"/>
    </source>
</evidence>
<dbReference type="PIRSF" id="PIRSF017535">
    <property type="entry name" value="VPS28"/>
    <property type="match status" value="1"/>
</dbReference>
<evidence type="ECO:0000259" key="8">
    <source>
        <dbReference type="PROSITE" id="PS51313"/>
    </source>
</evidence>
<dbReference type="InterPro" id="IPR038358">
    <property type="entry name" value="VPS28_N_sf"/>
</dbReference>
<dbReference type="PANTHER" id="PTHR12937">
    <property type="entry name" value="VACUOLAR PROTEIN SORTING 28, ISOFORM 2 VPS28"/>
    <property type="match status" value="1"/>
</dbReference>
<dbReference type="GO" id="GO:0015031">
    <property type="term" value="P:protein transport"/>
    <property type="evidence" value="ECO:0007669"/>
    <property type="project" value="UniProtKB-UniRule"/>
</dbReference>
<dbReference type="InterPro" id="IPR037206">
    <property type="entry name" value="VPS28_C_sf"/>
</dbReference>
<feature type="domain" description="VPS28 N-terminal" evidence="8">
    <location>
        <begin position="1"/>
        <end position="85"/>
    </location>
</feature>
<accession>A0ABD2ZX88</accession>
<dbReference type="EMBL" id="JBJUIK010000007">
    <property type="protein sequence ID" value="KAL3522955.1"/>
    <property type="molecule type" value="Genomic_DNA"/>
</dbReference>
<keyword evidence="4 5" id="KW-0653">Protein transport</keyword>
<evidence type="ECO:0000313" key="9">
    <source>
        <dbReference type="EMBL" id="KAL3522955.1"/>
    </source>
</evidence>
<dbReference type="PROSITE" id="PS51313">
    <property type="entry name" value="VPS28_N"/>
    <property type="match status" value="1"/>
</dbReference>
<keyword evidence="3 5" id="KW-0967">Endosome</keyword>
<dbReference type="Proteomes" id="UP001630127">
    <property type="component" value="Unassembled WGS sequence"/>
</dbReference>
<dbReference type="InterPro" id="IPR017899">
    <property type="entry name" value="VPS28_C"/>
</dbReference>
<comment type="function">
    <text evidence="5">Component of the ESCRT-I complex (endosomal sorting complex required for transport I), a regulator of vesicular trafficking process.</text>
</comment>
<keyword evidence="10" id="KW-1185">Reference proteome</keyword>
<dbReference type="InterPro" id="IPR007143">
    <property type="entry name" value="Vps28"/>
</dbReference>
<sequence>MYNDAELFAIIKATEKLERAYIWDLISATEYEPQCQKLIAQFKTLSSALKHTIPSIQQFHDAYKMDCPAALKRLVASGVLATLERWAATAISAITCALIVAECVQNFITSMDSLKLNMVSVDEVHPLPLELTASLGRLSILPNEFEGKAKLGEWMPRLSMMRAEDELTEQKARQLHFDLESSYNSFMAALPTVGT</sequence>
<comment type="caution">
    <text evidence="9">The sequence shown here is derived from an EMBL/GenBank/DDBJ whole genome shotgun (WGS) entry which is preliminary data.</text>
</comment>
<name>A0ABD2ZX88_9GENT</name>
<reference evidence="9 10" key="1">
    <citation type="submission" date="2024-11" db="EMBL/GenBank/DDBJ databases">
        <title>A near-complete genome assembly of Cinchona calisaya.</title>
        <authorList>
            <person name="Lian D.C."/>
            <person name="Zhao X.W."/>
            <person name="Wei L."/>
        </authorList>
    </citation>
    <scope>NUCLEOTIDE SEQUENCE [LARGE SCALE GENOMIC DNA]</scope>
    <source>
        <tissue evidence="9">Nenye</tissue>
    </source>
</reference>
<dbReference type="Gene3D" id="1.20.120.1130">
    <property type="match status" value="1"/>
</dbReference>
<comment type="similarity">
    <text evidence="5 6">Belongs to the VPS28 family.</text>
</comment>
<dbReference type="PROSITE" id="PS51310">
    <property type="entry name" value="VPS28_C"/>
    <property type="match status" value="1"/>
</dbReference>
<dbReference type="InterPro" id="IPR037202">
    <property type="entry name" value="ESCRT_assembly_dom"/>
</dbReference>
<feature type="domain" description="VPS28 C-terminal" evidence="7">
    <location>
        <begin position="95"/>
        <end position="191"/>
    </location>
</feature>
<evidence type="ECO:0000256" key="2">
    <source>
        <dbReference type="ARBA" id="ARBA00022448"/>
    </source>
</evidence>
<organism evidence="9 10">
    <name type="scientific">Cinchona calisaya</name>
    <dbReference type="NCBI Taxonomy" id="153742"/>
    <lineage>
        <taxon>Eukaryota</taxon>
        <taxon>Viridiplantae</taxon>
        <taxon>Streptophyta</taxon>
        <taxon>Embryophyta</taxon>
        <taxon>Tracheophyta</taxon>
        <taxon>Spermatophyta</taxon>
        <taxon>Magnoliopsida</taxon>
        <taxon>eudicotyledons</taxon>
        <taxon>Gunneridae</taxon>
        <taxon>Pentapetalae</taxon>
        <taxon>asterids</taxon>
        <taxon>lamiids</taxon>
        <taxon>Gentianales</taxon>
        <taxon>Rubiaceae</taxon>
        <taxon>Cinchonoideae</taxon>
        <taxon>Cinchoneae</taxon>
        <taxon>Cinchona</taxon>
    </lineage>
</organism>
<evidence type="ECO:0000259" key="7">
    <source>
        <dbReference type="PROSITE" id="PS51310"/>
    </source>
</evidence>
<dbReference type="Gene3D" id="1.20.1440.200">
    <property type="match status" value="1"/>
</dbReference>